<dbReference type="EMBL" id="BT097363">
    <property type="protein sequence ID" value="ACU21537.1"/>
    <property type="molecule type" value="mRNA"/>
</dbReference>
<protein>
    <submittedName>
        <fullName evidence="2">Uncharacterized protein</fullName>
    </submittedName>
</protein>
<organism evidence="2">
    <name type="scientific">Glycine max</name>
    <name type="common">Soybean</name>
    <name type="synonym">Glycine hispida</name>
    <dbReference type="NCBI Taxonomy" id="3847"/>
    <lineage>
        <taxon>Eukaryota</taxon>
        <taxon>Viridiplantae</taxon>
        <taxon>Streptophyta</taxon>
        <taxon>Embryophyta</taxon>
        <taxon>Tracheophyta</taxon>
        <taxon>Spermatophyta</taxon>
        <taxon>Magnoliopsida</taxon>
        <taxon>eudicotyledons</taxon>
        <taxon>Gunneridae</taxon>
        <taxon>Pentapetalae</taxon>
        <taxon>rosids</taxon>
        <taxon>fabids</taxon>
        <taxon>Fabales</taxon>
        <taxon>Fabaceae</taxon>
        <taxon>Papilionoideae</taxon>
        <taxon>50 kb inversion clade</taxon>
        <taxon>NPAAA clade</taxon>
        <taxon>indigoferoid/millettioid clade</taxon>
        <taxon>Phaseoleae</taxon>
        <taxon>Glycine</taxon>
        <taxon>Glycine subgen. Soja</taxon>
    </lineage>
</organism>
<proteinExistence type="evidence at transcript level"/>
<sequence>MELLKNIIRPPDTITSCVPCIIKCTEQLSFCSQGIFLVLHREPIYKGLRILVKRLAETKWREESSKVVPISAITPESFSHIFSLSEVNKPLCGDGEGQACKFYALTLMPQQLFQAHRLLDPIVVGGYESCTLNTLPFLSNGLPNHEGQSESETKTSFFKAPFT</sequence>
<accession>C6TI85</accession>
<feature type="region of interest" description="Disordered" evidence="1">
    <location>
        <begin position="143"/>
        <end position="163"/>
    </location>
</feature>
<evidence type="ECO:0000313" key="2">
    <source>
        <dbReference type="EMBL" id="ACU21537.1"/>
    </source>
</evidence>
<dbReference type="AlphaFoldDB" id="C6TI85"/>
<evidence type="ECO:0000256" key="1">
    <source>
        <dbReference type="SAM" id="MobiDB-lite"/>
    </source>
</evidence>
<reference evidence="2" key="1">
    <citation type="submission" date="2009-08" db="EMBL/GenBank/DDBJ databases">
        <authorList>
            <person name="Cheung F."/>
            <person name="Xiao Y."/>
            <person name="Chan A."/>
            <person name="Moskal W."/>
            <person name="Town C.D."/>
        </authorList>
    </citation>
    <scope>NUCLEOTIDE SEQUENCE</scope>
</reference>
<name>C6TI85_SOYBN</name>